<accession>A0A6A4GMT5</accession>
<dbReference type="Proteomes" id="UP000799118">
    <property type="component" value="Unassembled WGS sequence"/>
</dbReference>
<evidence type="ECO:0000313" key="8">
    <source>
        <dbReference type="EMBL" id="KAE9386597.1"/>
    </source>
</evidence>
<feature type="compositionally biased region" description="Polar residues" evidence="5">
    <location>
        <begin position="38"/>
        <end position="50"/>
    </location>
</feature>
<dbReference type="PANTHER" id="PTHR12911:SF8">
    <property type="entry name" value="KLAROID PROTEIN-RELATED"/>
    <property type="match status" value="1"/>
</dbReference>
<feature type="region of interest" description="Disordered" evidence="5">
    <location>
        <begin position="38"/>
        <end position="67"/>
    </location>
</feature>
<sequence length="476" mass="51670">MCQRLVDICYIFETLTQLTLQCDESLIKRPRIGGFSDSSNLRPLQSNRLFQSPPSPTRPSLTTSGKGTRIRSHLRTLLLIIYTVFGAMAMVPVSVAVTVYLVGAHASLRAKISPKLTLKICATMMAICGLYDTLPVDAGIRCDSAFYHSTWNVSSHSAIDNTTLSLPTATPAPLPTFQTSMDTHVISTGIASPISAEAPIQICPFVHPDASLGQSSCDLQSKAAAEFAHPSATSLTPTTTVASATFSPDANGLTASLSVASLSVPTAAFLLPQWGKNYALDRTGGRIVDDLTSPTHTVTVSKGWLASWLGRTESNYPHSAPSLTVIEEDIHIGHCWRFQGPKGRIGIKLSENIRLSHFSVYFPDPRILSNHELKEAPKRMRLWASVVPQVADELPSLVSSSTLSEQNSQYTFFLAEDVTYDARLGGWQVFKLKANLDFWTSVVIIEVVENWGSDTTCLYSVTVHGVNEDVNATVLG</sequence>
<feature type="transmembrane region" description="Helical" evidence="6">
    <location>
        <begin position="76"/>
        <end position="102"/>
    </location>
</feature>
<evidence type="ECO:0000256" key="3">
    <source>
        <dbReference type="ARBA" id="ARBA00022989"/>
    </source>
</evidence>
<dbReference type="InterPro" id="IPR012919">
    <property type="entry name" value="SUN_dom"/>
</dbReference>
<dbReference type="AlphaFoldDB" id="A0A6A4GMT5"/>
<evidence type="ECO:0000259" key="7">
    <source>
        <dbReference type="PROSITE" id="PS51469"/>
    </source>
</evidence>
<organism evidence="8 9">
    <name type="scientific">Gymnopus androsaceus JB14</name>
    <dbReference type="NCBI Taxonomy" id="1447944"/>
    <lineage>
        <taxon>Eukaryota</taxon>
        <taxon>Fungi</taxon>
        <taxon>Dikarya</taxon>
        <taxon>Basidiomycota</taxon>
        <taxon>Agaricomycotina</taxon>
        <taxon>Agaricomycetes</taxon>
        <taxon>Agaricomycetidae</taxon>
        <taxon>Agaricales</taxon>
        <taxon>Marasmiineae</taxon>
        <taxon>Omphalotaceae</taxon>
        <taxon>Gymnopus</taxon>
    </lineage>
</organism>
<dbReference type="EMBL" id="ML769865">
    <property type="protein sequence ID" value="KAE9386597.1"/>
    <property type="molecule type" value="Genomic_DNA"/>
</dbReference>
<keyword evidence="2 6" id="KW-0812">Transmembrane</keyword>
<dbReference type="GO" id="GO:0043495">
    <property type="term" value="F:protein-membrane adaptor activity"/>
    <property type="evidence" value="ECO:0007669"/>
    <property type="project" value="TreeGrafter"/>
</dbReference>
<dbReference type="GO" id="GO:0034993">
    <property type="term" value="C:meiotic nuclear membrane microtubule tethering complex"/>
    <property type="evidence" value="ECO:0007669"/>
    <property type="project" value="TreeGrafter"/>
</dbReference>
<comment type="subcellular location">
    <subcellularLocation>
        <location evidence="1">Membrane</location>
    </subcellularLocation>
</comment>
<evidence type="ECO:0000256" key="5">
    <source>
        <dbReference type="SAM" id="MobiDB-lite"/>
    </source>
</evidence>
<dbReference type="PROSITE" id="PS51469">
    <property type="entry name" value="SUN"/>
    <property type="match status" value="1"/>
</dbReference>
<evidence type="ECO:0000256" key="4">
    <source>
        <dbReference type="ARBA" id="ARBA00023136"/>
    </source>
</evidence>
<gene>
    <name evidence="8" type="ORF">BT96DRAFT_1005934</name>
</gene>
<dbReference type="InterPro" id="IPR045119">
    <property type="entry name" value="SUN1-5"/>
</dbReference>
<dbReference type="PANTHER" id="PTHR12911">
    <property type="entry name" value="SAD1/UNC-84-LIKE PROTEIN-RELATED"/>
    <property type="match status" value="1"/>
</dbReference>
<evidence type="ECO:0000256" key="1">
    <source>
        <dbReference type="ARBA" id="ARBA00004370"/>
    </source>
</evidence>
<keyword evidence="9" id="KW-1185">Reference proteome</keyword>
<keyword evidence="4 6" id="KW-0472">Membrane</keyword>
<evidence type="ECO:0000256" key="6">
    <source>
        <dbReference type="SAM" id="Phobius"/>
    </source>
</evidence>
<dbReference type="Pfam" id="PF07738">
    <property type="entry name" value="Sad1_UNC"/>
    <property type="match status" value="1"/>
</dbReference>
<protein>
    <recommendedName>
        <fullName evidence="7">SUN domain-containing protein</fullName>
    </recommendedName>
</protein>
<keyword evidence="3 6" id="KW-1133">Transmembrane helix</keyword>
<dbReference type="OrthoDB" id="342281at2759"/>
<evidence type="ECO:0000256" key="2">
    <source>
        <dbReference type="ARBA" id="ARBA00022692"/>
    </source>
</evidence>
<reference evidence="8" key="1">
    <citation type="journal article" date="2019" name="Environ. Microbiol.">
        <title>Fungal ecological strategies reflected in gene transcription - a case study of two litter decomposers.</title>
        <authorList>
            <person name="Barbi F."/>
            <person name="Kohler A."/>
            <person name="Barry K."/>
            <person name="Baskaran P."/>
            <person name="Daum C."/>
            <person name="Fauchery L."/>
            <person name="Ihrmark K."/>
            <person name="Kuo A."/>
            <person name="LaButti K."/>
            <person name="Lipzen A."/>
            <person name="Morin E."/>
            <person name="Grigoriev I.V."/>
            <person name="Henrissat B."/>
            <person name="Lindahl B."/>
            <person name="Martin F."/>
        </authorList>
    </citation>
    <scope>NUCLEOTIDE SEQUENCE</scope>
    <source>
        <strain evidence="8">JB14</strain>
    </source>
</reference>
<dbReference type="Gene3D" id="2.60.120.260">
    <property type="entry name" value="Galactose-binding domain-like"/>
    <property type="match status" value="1"/>
</dbReference>
<proteinExistence type="predicted"/>
<evidence type="ECO:0000313" key="9">
    <source>
        <dbReference type="Proteomes" id="UP000799118"/>
    </source>
</evidence>
<feature type="domain" description="SUN" evidence="7">
    <location>
        <begin position="284"/>
        <end position="468"/>
    </location>
</feature>
<name>A0A6A4GMT5_9AGAR</name>